<dbReference type="EMBL" id="QNBC01000044">
    <property type="protein sequence ID" value="RKX66425.1"/>
    <property type="molecule type" value="Genomic_DNA"/>
</dbReference>
<evidence type="ECO:0000256" key="1">
    <source>
        <dbReference type="ARBA" id="ARBA00005850"/>
    </source>
</evidence>
<protein>
    <recommendedName>
        <fullName evidence="4">V-type ATP synthase subunit D</fullName>
    </recommendedName>
    <alternativeName>
        <fullName evidence="4">V-ATPase subunit D</fullName>
    </alternativeName>
</protein>
<gene>
    <name evidence="4" type="primary">atpD</name>
    <name evidence="5" type="ORF">DRP44_04175</name>
</gene>
<dbReference type="Pfam" id="PF01813">
    <property type="entry name" value="ATP-synt_D"/>
    <property type="match status" value="1"/>
</dbReference>
<dbReference type="AlphaFoldDB" id="A0A660S8A7"/>
<dbReference type="GO" id="GO:0046961">
    <property type="term" value="F:proton-transporting ATPase activity, rotational mechanism"/>
    <property type="evidence" value="ECO:0007669"/>
    <property type="project" value="InterPro"/>
</dbReference>
<dbReference type="HAMAP" id="MF_00271">
    <property type="entry name" value="ATP_synth_D_arch"/>
    <property type="match status" value="1"/>
</dbReference>
<name>A0A660S8A7_UNCT6</name>
<evidence type="ECO:0000256" key="3">
    <source>
        <dbReference type="ARBA" id="ARBA00023065"/>
    </source>
</evidence>
<keyword evidence="2 4" id="KW-0813">Transport</keyword>
<dbReference type="PANTHER" id="PTHR11671">
    <property type="entry name" value="V-TYPE ATP SYNTHASE SUBUNIT D"/>
    <property type="match status" value="1"/>
</dbReference>
<dbReference type="GO" id="GO:0005524">
    <property type="term" value="F:ATP binding"/>
    <property type="evidence" value="ECO:0007669"/>
    <property type="project" value="UniProtKB-UniRule"/>
</dbReference>
<dbReference type="GO" id="GO:0046933">
    <property type="term" value="F:proton-transporting ATP synthase activity, rotational mechanism"/>
    <property type="evidence" value="ECO:0007669"/>
    <property type="project" value="UniProtKB-UniRule"/>
</dbReference>
<comment type="caution">
    <text evidence="5">The sequence shown here is derived from an EMBL/GenBank/DDBJ whole genome shotgun (WGS) entry which is preliminary data.</text>
</comment>
<evidence type="ECO:0000256" key="2">
    <source>
        <dbReference type="ARBA" id="ARBA00022448"/>
    </source>
</evidence>
<keyword evidence="4" id="KW-0375">Hydrogen ion transport</keyword>
<dbReference type="Gene3D" id="1.10.287.3240">
    <property type="match status" value="1"/>
</dbReference>
<evidence type="ECO:0000256" key="4">
    <source>
        <dbReference type="HAMAP-Rule" id="MF_00271"/>
    </source>
</evidence>
<proteinExistence type="inferred from homology"/>
<keyword evidence="4" id="KW-0066">ATP synthesis</keyword>
<comment type="function">
    <text evidence="4">Produces ATP from ADP in the presence of a proton gradient across the membrane.</text>
</comment>
<reference evidence="5 6" key="1">
    <citation type="submission" date="2018-06" db="EMBL/GenBank/DDBJ databases">
        <title>Extensive metabolic versatility and redundancy in microbially diverse, dynamic hydrothermal sediments.</title>
        <authorList>
            <person name="Dombrowski N."/>
            <person name="Teske A."/>
            <person name="Baker B.J."/>
        </authorList>
    </citation>
    <scope>NUCLEOTIDE SEQUENCE [LARGE SCALE GENOMIC DNA]</scope>
    <source>
        <strain evidence="5">B35_G9</strain>
    </source>
</reference>
<evidence type="ECO:0000313" key="5">
    <source>
        <dbReference type="EMBL" id="RKX66425.1"/>
    </source>
</evidence>
<accession>A0A660S8A7</accession>
<keyword evidence="3 4" id="KW-0406">Ion transport</keyword>
<organism evidence="5 6">
    <name type="scientific">candidate division TA06 bacterium</name>
    <dbReference type="NCBI Taxonomy" id="2250710"/>
    <lineage>
        <taxon>Bacteria</taxon>
        <taxon>Bacteria division TA06</taxon>
    </lineage>
</organism>
<sequence>MLKVNATRMELLQMKKKLIIAKKGHKLLKDKEDELMRQLLEMIKSIRELRKEVENEISSVVGRYQFAKASMNKETEDEIFLIPTKKINISVREKNLMSVRVPEFTKEVEGKIRSYGYAFTSGELDASLLALDKIMEKVVSLAEKEKTIQLLADEIEKTRRRVNALEYIMIPNIEDTIKYISQRLAEMERSNTTRLMKVKDIVRAH</sequence>
<dbReference type="NCBIfam" id="TIGR00309">
    <property type="entry name" value="V_ATPase_subD"/>
    <property type="match status" value="1"/>
</dbReference>
<comment type="similarity">
    <text evidence="1 4">Belongs to the V-ATPase D subunit family.</text>
</comment>
<dbReference type="Proteomes" id="UP000282321">
    <property type="component" value="Unassembled WGS sequence"/>
</dbReference>
<dbReference type="InterPro" id="IPR002699">
    <property type="entry name" value="V_ATPase_D"/>
</dbReference>
<dbReference type="GO" id="GO:0042777">
    <property type="term" value="P:proton motive force-driven plasma membrane ATP synthesis"/>
    <property type="evidence" value="ECO:0007669"/>
    <property type="project" value="UniProtKB-UniRule"/>
</dbReference>
<evidence type="ECO:0000313" key="6">
    <source>
        <dbReference type="Proteomes" id="UP000282321"/>
    </source>
</evidence>